<dbReference type="AlphaFoldDB" id="A0A1X2IM12"/>
<feature type="domain" description="Ubiquitin-like protease family profile" evidence="8">
    <location>
        <begin position="431"/>
        <end position="636"/>
    </location>
</feature>
<evidence type="ECO:0000313" key="9">
    <source>
        <dbReference type="EMBL" id="ORZ18815.1"/>
    </source>
</evidence>
<dbReference type="GO" id="GO:0070139">
    <property type="term" value="F:SUMO-specific endopeptidase activity"/>
    <property type="evidence" value="ECO:0007669"/>
    <property type="project" value="TreeGrafter"/>
</dbReference>
<feature type="compositionally biased region" description="Basic and acidic residues" evidence="6">
    <location>
        <begin position="235"/>
        <end position="247"/>
    </location>
</feature>
<evidence type="ECO:0000256" key="2">
    <source>
        <dbReference type="ARBA" id="ARBA00022553"/>
    </source>
</evidence>
<feature type="region of interest" description="Disordered" evidence="6">
    <location>
        <begin position="80"/>
        <end position="272"/>
    </location>
</feature>
<dbReference type="GO" id="GO:0006508">
    <property type="term" value="P:proteolysis"/>
    <property type="evidence" value="ECO:0007669"/>
    <property type="project" value="UniProtKB-KW"/>
</dbReference>
<feature type="compositionally biased region" description="Polar residues" evidence="6">
    <location>
        <begin position="336"/>
        <end position="348"/>
    </location>
</feature>
<keyword evidence="7" id="KW-0472">Membrane</keyword>
<proteinExistence type="inferred from homology"/>
<evidence type="ECO:0000256" key="6">
    <source>
        <dbReference type="SAM" id="MobiDB-lite"/>
    </source>
</evidence>
<feature type="region of interest" description="Disordered" evidence="6">
    <location>
        <begin position="298"/>
        <end position="386"/>
    </location>
</feature>
<sequence>MHRRKINQEDVQPQEDTVVLLKSKRKPIYENYSLLPGQTNRSKKKGKPISIPGCQPPRPKYPAVSIDKYDPSSLFYTSEELRRLPRPKPNLLSKLKKADESRQRSIPKPHGSGKAAATNITTTSTPTMVLSSDDEDKHSSTTLDKTSKERSHNKKRPIHSASSFLHGKPFSSNTTPTTPSSNLSKKQRALGFGRLQSSPSSPSLQNHNSLRYPTTIPSTSKAPYHSFLQSTPRIDINHSRPYRKEQQRQQINQHRRFDTKDGEANVLNNEPLKKKASNTITFDTSDNDDDIYHSACSISSDADDHNSKNSKKRTDPTALKHNDKQKLIKPPKKITSRMQTQSQSLNSNTKHDYNRPLPTLPQPSLPPSSPLSSSSSSSSTSSLPATTAKGLTLHVTDASSPAPVELSDDEMDEVNDTVLFTYPINRSKGSITVTVEDMKRLEVDQFLNDSIIDFYLKLLMDSYSIANGYRNCNAQTCAATENTHIFSSFFYNRLTQGTPVSFSRKKPISYENVRKWTSKIDLFSKRYAIFPINENWHWYLVLVCNLDKCIPGQHNTDPSSTTDTHDEPHIFVLDSLGGTQRNTVANINHYLVTEAQHRRHVDPSAFVQPRTHYANVPKQDNSCDCGVFLLHFVDQFLNSPQDFIRILLVSIGKEKEKGGLFFFLTNGPFIFICILLWDGKWGIGFLLEPRRATRQMERKRNQGKTC</sequence>
<evidence type="ECO:0000313" key="10">
    <source>
        <dbReference type="Proteomes" id="UP000193560"/>
    </source>
</evidence>
<keyword evidence="3" id="KW-0645">Protease</keyword>
<feature type="compositionally biased region" description="Polar residues" evidence="6">
    <location>
        <begin position="206"/>
        <end position="232"/>
    </location>
</feature>
<dbReference type="GO" id="GO:0005737">
    <property type="term" value="C:cytoplasm"/>
    <property type="evidence" value="ECO:0007669"/>
    <property type="project" value="TreeGrafter"/>
</dbReference>
<feature type="compositionally biased region" description="Basic and acidic residues" evidence="6">
    <location>
        <begin position="135"/>
        <end position="150"/>
    </location>
</feature>
<organism evidence="9 10">
    <name type="scientific">Absidia repens</name>
    <dbReference type="NCBI Taxonomy" id="90262"/>
    <lineage>
        <taxon>Eukaryota</taxon>
        <taxon>Fungi</taxon>
        <taxon>Fungi incertae sedis</taxon>
        <taxon>Mucoromycota</taxon>
        <taxon>Mucoromycotina</taxon>
        <taxon>Mucoromycetes</taxon>
        <taxon>Mucorales</taxon>
        <taxon>Cunninghamellaceae</taxon>
        <taxon>Absidia</taxon>
    </lineage>
</organism>
<name>A0A1X2IM12_9FUNG</name>
<feature type="compositionally biased region" description="Pro residues" evidence="6">
    <location>
        <begin position="358"/>
        <end position="369"/>
    </location>
</feature>
<keyword evidence="5" id="KW-0378">Hydrolase</keyword>
<keyword evidence="4" id="KW-0833">Ubl conjugation pathway</keyword>
<comment type="caution">
    <text evidence="9">The sequence shown here is derived from an EMBL/GenBank/DDBJ whole genome shotgun (WGS) entry which is preliminary data.</text>
</comment>
<feature type="region of interest" description="Disordered" evidence="6">
    <location>
        <begin position="31"/>
        <end position="66"/>
    </location>
</feature>
<protein>
    <recommendedName>
        <fullName evidence="8">Ubiquitin-like protease family profile domain-containing protein</fullName>
    </recommendedName>
</protein>
<feature type="compositionally biased region" description="Low complexity" evidence="6">
    <location>
        <begin position="171"/>
        <end position="182"/>
    </location>
</feature>
<dbReference type="PANTHER" id="PTHR46896">
    <property type="entry name" value="SENTRIN-SPECIFIC PROTEASE"/>
    <property type="match status" value="1"/>
</dbReference>
<dbReference type="STRING" id="90262.A0A1X2IM12"/>
<evidence type="ECO:0000256" key="5">
    <source>
        <dbReference type="ARBA" id="ARBA00022801"/>
    </source>
</evidence>
<dbReference type="Pfam" id="PF02902">
    <property type="entry name" value="Peptidase_C48"/>
    <property type="match status" value="1"/>
</dbReference>
<feature type="compositionally biased region" description="Low complexity" evidence="6">
    <location>
        <begin position="370"/>
        <end position="384"/>
    </location>
</feature>
<dbReference type="Proteomes" id="UP000193560">
    <property type="component" value="Unassembled WGS sequence"/>
</dbReference>
<feature type="compositionally biased region" description="Low complexity" evidence="6">
    <location>
        <begin position="115"/>
        <end position="127"/>
    </location>
</feature>
<evidence type="ECO:0000256" key="3">
    <source>
        <dbReference type="ARBA" id="ARBA00022670"/>
    </source>
</evidence>
<dbReference type="PROSITE" id="PS50600">
    <property type="entry name" value="ULP_PROTEASE"/>
    <property type="match status" value="1"/>
</dbReference>
<dbReference type="EMBL" id="MCGE01000008">
    <property type="protein sequence ID" value="ORZ18815.1"/>
    <property type="molecule type" value="Genomic_DNA"/>
</dbReference>
<feature type="compositionally biased region" description="Basic and acidic residues" evidence="6">
    <location>
        <begin position="302"/>
        <end position="326"/>
    </location>
</feature>
<feature type="transmembrane region" description="Helical" evidence="7">
    <location>
        <begin position="660"/>
        <end position="677"/>
    </location>
</feature>
<dbReference type="SUPFAM" id="SSF54001">
    <property type="entry name" value="Cysteine proteinases"/>
    <property type="match status" value="1"/>
</dbReference>
<dbReference type="PANTHER" id="PTHR46896:SF3">
    <property type="entry name" value="FI06413P-RELATED"/>
    <property type="match status" value="1"/>
</dbReference>
<reference evidence="9 10" key="1">
    <citation type="submission" date="2016-07" db="EMBL/GenBank/DDBJ databases">
        <title>Pervasive Adenine N6-methylation of Active Genes in Fungi.</title>
        <authorList>
            <consortium name="DOE Joint Genome Institute"/>
            <person name="Mondo S.J."/>
            <person name="Dannebaum R.O."/>
            <person name="Kuo R.C."/>
            <person name="Labutti K."/>
            <person name="Haridas S."/>
            <person name="Kuo A."/>
            <person name="Salamov A."/>
            <person name="Ahrendt S.R."/>
            <person name="Lipzen A."/>
            <person name="Sullivan W."/>
            <person name="Andreopoulos W.B."/>
            <person name="Clum A."/>
            <person name="Lindquist E."/>
            <person name="Daum C."/>
            <person name="Ramamoorthy G.K."/>
            <person name="Gryganskyi A."/>
            <person name="Culley D."/>
            <person name="Magnuson J.K."/>
            <person name="James T.Y."/>
            <person name="O'Malley M.A."/>
            <person name="Stajich J.E."/>
            <person name="Spatafora J.W."/>
            <person name="Visel A."/>
            <person name="Grigoriev I.V."/>
        </authorList>
    </citation>
    <scope>NUCLEOTIDE SEQUENCE [LARGE SCALE GENOMIC DNA]</scope>
    <source>
        <strain evidence="9 10">NRRL 1336</strain>
    </source>
</reference>
<dbReference type="OrthoDB" id="442460at2759"/>
<dbReference type="GO" id="GO:0016926">
    <property type="term" value="P:protein desumoylation"/>
    <property type="evidence" value="ECO:0007669"/>
    <property type="project" value="TreeGrafter"/>
</dbReference>
<keyword evidence="2" id="KW-0597">Phosphoprotein</keyword>
<keyword evidence="7" id="KW-0812">Transmembrane</keyword>
<evidence type="ECO:0000259" key="8">
    <source>
        <dbReference type="PROSITE" id="PS50600"/>
    </source>
</evidence>
<evidence type="ECO:0000256" key="4">
    <source>
        <dbReference type="ARBA" id="ARBA00022786"/>
    </source>
</evidence>
<dbReference type="Gene3D" id="3.30.310.130">
    <property type="entry name" value="Ubiquitin-related"/>
    <property type="match status" value="1"/>
</dbReference>
<gene>
    <name evidence="9" type="ORF">BCR42DRAFT_349454</name>
</gene>
<dbReference type="InterPro" id="IPR051947">
    <property type="entry name" value="Sentrin-specific_protease"/>
</dbReference>
<feature type="compositionally biased region" description="Low complexity" evidence="6">
    <location>
        <begin position="195"/>
        <end position="205"/>
    </location>
</feature>
<dbReference type="InterPro" id="IPR038765">
    <property type="entry name" value="Papain-like_cys_pep_sf"/>
</dbReference>
<dbReference type="Gene3D" id="1.10.418.20">
    <property type="match status" value="1"/>
</dbReference>
<dbReference type="InterPro" id="IPR003653">
    <property type="entry name" value="Peptidase_C48_C"/>
</dbReference>
<keyword evidence="7" id="KW-1133">Transmembrane helix</keyword>
<keyword evidence="10" id="KW-1185">Reference proteome</keyword>
<dbReference type="GO" id="GO:0005634">
    <property type="term" value="C:nucleus"/>
    <property type="evidence" value="ECO:0007669"/>
    <property type="project" value="TreeGrafter"/>
</dbReference>
<evidence type="ECO:0000256" key="7">
    <source>
        <dbReference type="SAM" id="Phobius"/>
    </source>
</evidence>
<comment type="similarity">
    <text evidence="1">Belongs to the peptidase C48 family.</text>
</comment>
<evidence type="ECO:0000256" key="1">
    <source>
        <dbReference type="ARBA" id="ARBA00005234"/>
    </source>
</evidence>
<accession>A0A1X2IM12</accession>